<comment type="caution">
    <text evidence="2">The sequence shown here is derived from an EMBL/GenBank/DDBJ whole genome shotgun (WGS) entry which is preliminary data.</text>
</comment>
<feature type="transmembrane region" description="Helical" evidence="1">
    <location>
        <begin position="197"/>
        <end position="218"/>
    </location>
</feature>
<evidence type="ECO:0000256" key="1">
    <source>
        <dbReference type="SAM" id="Phobius"/>
    </source>
</evidence>
<organism evidence="2 3">
    <name type="scientific">Chitinophaga hostae</name>
    <dbReference type="NCBI Taxonomy" id="2831022"/>
    <lineage>
        <taxon>Bacteria</taxon>
        <taxon>Pseudomonadati</taxon>
        <taxon>Bacteroidota</taxon>
        <taxon>Chitinophagia</taxon>
        <taxon>Chitinophagales</taxon>
        <taxon>Chitinophagaceae</taxon>
        <taxon>Chitinophaga</taxon>
    </lineage>
</organism>
<feature type="transmembrane region" description="Helical" evidence="1">
    <location>
        <begin position="12"/>
        <end position="32"/>
    </location>
</feature>
<feature type="transmembrane region" description="Helical" evidence="1">
    <location>
        <begin position="76"/>
        <end position="96"/>
    </location>
</feature>
<proteinExistence type="predicted"/>
<protein>
    <recommendedName>
        <fullName evidence="4">Yip1 domain-containing protein</fullName>
    </recommendedName>
</protein>
<dbReference type="RefSeq" id="WP_211976517.1">
    <property type="nucleotide sequence ID" value="NZ_CBFHAM010000067.1"/>
</dbReference>
<feature type="transmembrane region" description="Helical" evidence="1">
    <location>
        <begin position="108"/>
        <end position="130"/>
    </location>
</feature>
<accession>A0ABS5J809</accession>
<sequence length="219" mass="25401">MIEDVKTNELYSFRFWGVFLVLSLLYVILYYITNTYVYTGEFYETLLHGTVDEERITKTIEMRQHFLWISYVAQPLLLLLRCVIFSGAIYTGAMLSGPAIEYKNCLRIVILAEMVTFLSTLIKISCFLLLPSLSPKSFQYFFPLSVTQLMNINTIPKYFIYPLSQLNLFEVAYWVLLAMGVKYFSQQKWGQALKTVASTYGALLLVWIVVIIFISLQFS</sequence>
<feature type="transmembrane region" description="Helical" evidence="1">
    <location>
        <begin position="166"/>
        <end position="185"/>
    </location>
</feature>
<keyword evidence="1" id="KW-1133">Transmembrane helix</keyword>
<dbReference type="Proteomes" id="UP000676386">
    <property type="component" value="Unassembled WGS sequence"/>
</dbReference>
<reference evidence="2 3" key="1">
    <citation type="submission" date="2021-04" db="EMBL/GenBank/DDBJ databases">
        <title>Chitinophaga sp. nov., isolated from the rhizosphere soil.</title>
        <authorList>
            <person name="He S."/>
        </authorList>
    </citation>
    <scope>NUCLEOTIDE SEQUENCE [LARGE SCALE GENOMIC DNA]</scope>
    <source>
        <strain evidence="2 3">2R12</strain>
    </source>
</reference>
<evidence type="ECO:0000313" key="2">
    <source>
        <dbReference type="EMBL" id="MBS0031355.1"/>
    </source>
</evidence>
<name>A0ABS5J809_9BACT</name>
<keyword evidence="1" id="KW-0812">Transmembrane</keyword>
<gene>
    <name evidence="2" type="ORF">KE626_28755</name>
</gene>
<dbReference type="EMBL" id="JAGTXB010000021">
    <property type="protein sequence ID" value="MBS0031355.1"/>
    <property type="molecule type" value="Genomic_DNA"/>
</dbReference>
<keyword evidence="3" id="KW-1185">Reference proteome</keyword>
<evidence type="ECO:0008006" key="4">
    <source>
        <dbReference type="Google" id="ProtNLM"/>
    </source>
</evidence>
<keyword evidence="1" id="KW-0472">Membrane</keyword>
<evidence type="ECO:0000313" key="3">
    <source>
        <dbReference type="Proteomes" id="UP000676386"/>
    </source>
</evidence>